<sequence length="233" mass="26450">MWRRMERNVTHQARLKGIRYEDIHACDSPERDKEHIFKDEDVDVNAFVGQSHRIAFYEQEDLDSHQDPGQDEDGEDKDTLTRSWLARTFTAHRPEGASLPSANGRNLLEIPQLSRDPTLPTPTPAQAKKPTMTLAPTVFSSTASSYDYEFDGDEEVFDSARLFTSRDYGDGGVGRTRGLLEKLKRWTGAYSYTVEHNIGNEGGVRVDGRGRGRTPELESRILYEPPSHPSRIR</sequence>
<feature type="region of interest" description="Disordered" evidence="1">
    <location>
        <begin position="59"/>
        <end position="78"/>
    </location>
</feature>
<evidence type="ECO:0000313" key="2">
    <source>
        <dbReference type="EMBL" id="TDL21088.1"/>
    </source>
</evidence>
<dbReference type="EMBL" id="ML170183">
    <property type="protein sequence ID" value="TDL21088.1"/>
    <property type="molecule type" value="Genomic_DNA"/>
</dbReference>
<dbReference type="VEuPathDB" id="FungiDB:BD410DRAFT_804515"/>
<feature type="compositionally biased region" description="Basic and acidic residues" evidence="1">
    <location>
        <begin position="204"/>
        <end position="221"/>
    </location>
</feature>
<gene>
    <name evidence="2" type="ORF">BD410DRAFT_804515</name>
</gene>
<reference evidence="2 3" key="1">
    <citation type="submission" date="2018-06" db="EMBL/GenBank/DDBJ databases">
        <title>A transcriptomic atlas of mushroom development highlights an independent origin of complex multicellularity.</title>
        <authorList>
            <consortium name="DOE Joint Genome Institute"/>
            <person name="Krizsan K."/>
            <person name="Almasi E."/>
            <person name="Merenyi Z."/>
            <person name="Sahu N."/>
            <person name="Viragh M."/>
            <person name="Koszo T."/>
            <person name="Mondo S."/>
            <person name="Kiss B."/>
            <person name="Balint B."/>
            <person name="Kues U."/>
            <person name="Barry K."/>
            <person name="Hegedus J.C."/>
            <person name="Henrissat B."/>
            <person name="Johnson J."/>
            <person name="Lipzen A."/>
            <person name="Ohm R."/>
            <person name="Nagy I."/>
            <person name="Pangilinan J."/>
            <person name="Yan J."/>
            <person name="Xiong Y."/>
            <person name="Grigoriev I.V."/>
            <person name="Hibbett D.S."/>
            <person name="Nagy L.G."/>
        </authorList>
    </citation>
    <scope>NUCLEOTIDE SEQUENCE [LARGE SCALE GENOMIC DNA]</scope>
    <source>
        <strain evidence="2 3">SZMC22713</strain>
    </source>
</reference>
<evidence type="ECO:0000256" key="1">
    <source>
        <dbReference type="SAM" id="MobiDB-lite"/>
    </source>
</evidence>
<proteinExistence type="predicted"/>
<name>A0A4Y7Q1H7_9AGAM</name>
<dbReference type="AlphaFoldDB" id="A0A4Y7Q1H7"/>
<feature type="region of interest" description="Disordered" evidence="1">
    <location>
        <begin position="110"/>
        <end position="130"/>
    </location>
</feature>
<evidence type="ECO:0000313" key="3">
    <source>
        <dbReference type="Proteomes" id="UP000294933"/>
    </source>
</evidence>
<organism evidence="2 3">
    <name type="scientific">Rickenella mellea</name>
    <dbReference type="NCBI Taxonomy" id="50990"/>
    <lineage>
        <taxon>Eukaryota</taxon>
        <taxon>Fungi</taxon>
        <taxon>Dikarya</taxon>
        <taxon>Basidiomycota</taxon>
        <taxon>Agaricomycotina</taxon>
        <taxon>Agaricomycetes</taxon>
        <taxon>Hymenochaetales</taxon>
        <taxon>Rickenellaceae</taxon>
        <taxon>Rickenella</taxon>
    </lineage>
</organism>
<accession>A0A4Y7Q1H7</accession>
<protein>
    <submittedName>
        <fullName evidence="2">Uncharacterized protein</fullName>
    </submittedName>
</protein>
<feature type="region of interest" description="Disordered" evidence="1">
    <location>
        <begin position="203"/>
        <end position="233"/>
    </location>
</feature>
<dbReference type="Proteomes" id="UP000294933">
    <property type="component" value="Unassembled WGS sequence"/>
</dbReference>
<keyword evidence="3" id="KW-1185">Reference proteome</keyword>